<evidence type="ECO:0000256" key="1">
    <source>
        <dbReference type="ARBA" id="ARBA00008857"/>
    </source>
</evidence>
<gene>
    <name evidence="6" type="ORF">EQG66_14840</name>
</gene>
<keyword evidence="7" id="KW-1185">Reference proteome</keyword>
<dbReference type="InterPro" id="IPR038488">
    <property type="entry name" value="Integrase_DNA-bd_sf"/>
</dbReference>
<dbReference type="GO" id="GO:0003677">
    <property type="term" value="F:DNA binding"/>
    <property type="evidence" value="ECO:0007669"/>
    <property type="project" value="UniProtKB-KW"/>
</dbReference>
<keyword evidence="3" id="KW-0238">DNA-binding</keyword>
<evidence type="ECO:0000256" key="4">
    <source>
        <dbReference type="ARBA" id="ARBA00023172"/>
    </source>
</evidence>
<dbReference type="EMBL" id="SBKP01000026">
    <property type="protein sequence ID" value="RXR24941.1"/>
    <property type="molecule type" value="Genomic_DNA"/>
</dbReference>
<reference evidence="7" key="1">
    <citation type="submission" date="2019-01" db="EMBL/GenBank/DDBJ databases">
        <title>Cytophagaceae bacterium strain CAR-16.</title>
        <authorList>
            <person name="Chen W.-M."/>
        </authorList>
    </citation>
    <scope>NUCLEOTIDE SEQUENCE [LARGE SCALE GENOMIC DNA]</scope>
    <source>
        <strain evidence="7">CHR27</strain>
    </source>
</reference>
<dbReference type="InterPro" id="IPR025166">
    <property type="entry name" value="Integrase_DNA_bind_dom"/>
</dbReference>
<dbReference type="InterPro" id="IPR013762">
    <property type="entry name" value="Integrase-like_cat_sf"/>
</dbReference>
<evidence type="ECO:0000256" key="3">
    <source>
        <dbReference type="ARBA" id="ARBA00023125"/>
    </source>
</evidence>
<dbReference type="InterPro" id="IPR050808">
    <property type="entry name" value="Phage_Integrase"/>
</dbReference>
<dbReference type="Pfam" id="PF00589">
    <property type="entry name" value="Phage_integrase"/>
    <property type="match status" value="1"/>
</dbReference>
<keyword evidence="2" id="KW-0229">DNA integration</keyword>
<dbReference type="Pfam" id="PF22022">
    <property type="entry name" value="Phage_int_M"/>
    <property type="match status" value="1"/>
</dbReference>
<dbReference type="Proteomes" id="UP000290958">
    <property type="component" value="Unassembled WGS sequence"/>
</dbReference>
<dbReference type="Gene3D" id="1.10.443.10">
    <property type="entry name" value="Intergrase catalytic core"/>
    <property type="match status" value="1"/>
</dbReference>
<comment type="caution">
    <text evidence="6">The sequence shown here is derived from an EMBL/GenBank/DDBJ whole genome shotgun (WGS) entry which is preliminary data.</text>
</comment>
<feature type="domain" description="Tyr recombinase" evidence="5">
    <location>
        <begin position="199"/>
        <end position="387"/>
    </location>
</feature>
<evidence type="ECO:0000259" key="5">
    <source>
        <dbReference type="PROSITE" id="PS51898"/>
    </source>
</evidence>
<dbReference type="OrthoDB" id="7388552at2"/>
<dbReference type="Gene3D" id="3.30.160.390">
    <property type="entry name" value="Integrase, DNA-binding domain"/>
    <property type="match status" value="1"/>
</dbReference>
<dbReference type="Gene3D" id="1.10.150.130">
    <property type="match status" value="1"/>
</dbReference>
<dbReference type="AlphaFoldDB" id="A0A4Q1KCV7"/>
<organism evidence="6 7">
    <name type="scientific">Sphingobium fluviale</name>
    <dbReference type="NCBI Taxonomy" id="2506423"/>
    <lineage>
        <taxon>Bacteria</taxon>
        <taxon>Pseudomonadati</taxon>
        <taxon>Pseudomonadota</taxon>
        <taxon>Alphaproteobacteria</taxon>
        <taxon>Sphingomonadales</taxon>
        <taxon>Sphingomonadaceae</taxon>
        <taxon>Sphingobium</taxon>
    </lineage>
</organism>
<dbReference type="PANTHER" id="PTHR30629:SF2">
    <property type="entry name" value="PROPHAGE INTEGRASE INTS-RELATED"/>
    <property type="match status" value="1"/>
</dbReference>
<dbReference type="GO" id="GO:0006310">
    <property type="term" value="P:DNA recombination"/>
    <property type="evidence" value="ECO:0007669"/>
    <property type="project" value="UniProtKB-KW"/>
</dbReference>
<evidence type="ECO:0000256" key="2">
    <source>
        <dbReference type="ARBA" id="ARBA00022908"/>
    </source>
</evidence>
<accession>A0A4Q1KCV7</accession>
<protein>
    <submittedName>
        <fullName evidence="6">DUF4102 domain-containing protein</fullName>
    </submittedName>
</protein>
<evidence type="ECO:0000313" key="7">
    <source>
        <dbReference type="Proteomes" id="UP000290958"/>
    </source>
</evidence>
<dbReference type="InterPro" id="IPR002104">
    <property type="entry name" value="Integrase_catalytic"/>
</dbReference>
<dbReference type="Pfam" id="PF13356">
    <property type="entry name" value="Arm-DNA-bind_3"/>
    <property type="match status" value="1"/>
</dbReference>
<dbReference type="InterPro" id="IPR011010">
    <property type="entry name" value="DNA_brk_join_enz"/>
</dbReference>
<dbReference type="PROSITE" id="PS51898">
    <property type="entry name" value="TYR_RECOMBINASE"/>
    <property type="match status" value="1"/>
</dbReference>
<name>A0A4Q1KCV7_9SPHN</name>
<dbReference type="PANTHER" id="PTHR30629">
    <property type="entry name" value="PROPHAGE INTEGRASE"/>
    <property type="match status" value="1"/>
</dbReference>
<dbReference type="GO" id="GO:0015074">
    <property type="term" value="P:DNA integration"/>
    <property type="evidence" value="ECO:0007669"/>
    <property type="project" value="UniProtKB-KW"/>
</dbReference>
<dbReference type="CDD" id="cd00801">
    <property type="entry name" value="INT_P4_C"/>
    <property type="match status" value="1"/>
</dbReference>
<comment type="similarity">
    <text evidence="1">Belongs to the 'phage' integrase family.</text>
</comment>
<proteinExistence type="inferred from homology"/>
<dbReference type="SUPFAM" id="SSF56349">
    <property type="entry name" value="DNA breaking-rejoining enzymes"/>
    <property type="match status" value="1"/>
</dbReference>
<dbReference type="InterPro" id="IPR010998">
    <property type="entry name" value="Integrase_recombinase_N"/>
</dbReference>
<sequence length="447" mass="50667">MSVKDLDLRHAKPREKPYKIGAGHGLHLSVQPNGSKRWRMKYRFHGKENLLSFGPYPDVTLAEARAKCLAARDILRSGRNPALYRSQAAHAAAMSFEGIARMWHAGRAENICPEPAQRVLARFERDVFPLIGGQAITSVRIAEVLDVLRRVEARGALDTARRLKQNISQVFRFARANDWVDNDPSAHLSGALRPPRRRRHMPRVELSELPALVAAIRAYDDGSVPRRRETTRHALLFTLLTWARTGELRSAAWSEFEGLDNSSCQPLWRIPAERMKTKCEHIVPLSRQAASILRQRKRMPGRGHLVFSGDDPDRPISENTMIYACYRMGYLGRQTVHGFRGLASTWANESGRYRPDWIEMALGHNCEDKVRAAYNSALYLDMRRTMLQDWADHLDRVEAPQRAPARANGPNLVNSPSFLNGWSIGGQIGGGFDPQVRFRPQEMITDQ</sequence>
<keyword evidence="4" id="KW-0233">DNA recombination</keyword>
<dbReference type="InterPro" id="IPR053876">
    <property type="entry name" value="Phage_int_M"/>
</dbReference>
<evidence type="ECO:0000313" key="6">
    <source>
        <dbReference type="EMBL" id="RXR24941.1"/>
    </source>
</evidence>